<sequence>MGLPRAYREAEVALSIKLLVSAILAAGLSACGGGDNGGSTLGDSGSAVPVVDSKSPALAFNDPQSTYDLNSYTQTAMIPLQFATTGANLLNAEASGVTYDKDTDSLFVIGDGATSVVQVAKTDGHVIDSMVLNAGDFEDTEGITYVGGNKFVLVEERLRQVDLFTYVPNGTLHRADVQSVKLGATVANVGIEGVTFDPKTNGYIAVRQSQPTSIFQAAINFAGGSATASDGTPILPTTDNPPVLFDAAKTGLSAFNDVFSLSNIVASNAPDYDKVIIIGAPDGKIVKMDRAGNLVSSLYMSATAQNEGVTMGSDGTIYVVGEQAAGPSLPGLTIFQPTTSANNVGIGNNLYLTFDQPVTAGAGNIVLSNGADDTRSIPVSDTSQVTFSGNVMKIHPKFYLVAGTTYHVTYPKGAIKTTAGGIPLP</sequence>
<evidence type="ECO:0000256" key="4">
    <source>
        <dbReference type="ARBA" id="ARBA00023136"/>
    </source>
</evidence>
<dbReference type="InterPro" id="IPR009722">
    <property type="entry name" value="YjiK/CarP"/>
</dbReference>
<keyword evidence="7" id="KW-1185">Reference proteome</keyword>
<evidence type="ECO:0000313" key="6">
    <source>
        <dbReference type="EMBL" id="CAB3788036.1"/>
    </source>
</evidence>
<dbReference type="Pfam" id="PF06977">
    <property type="entry name" value="SdiA-regulated"/>
    <property type="match status" value="1"/>
</dbReference>
<dbReference type="RefSeq" id="WP_246257305.1">
    <property type="nucleotide sequence ID" value="NZ_CADIKM010000009.1"/>
</dbReference>
<organism evidence="6 7">
    <name type="scientific">Pararobbsia alpina</name>
    <dbReference type="NCBI Taxonomy" id="621374"/>
    <lineage>
        <taxon>Bacteria</taxon>
        <taxon>Pseudomonadati</taxon>
        <taxon>Pseudomonadota</taxon>
        <taxon>Betaproteobacteria</taxon>
        <taxon>Burkholderiales</taxon>
        <taxon>Burkholderiaceae</taxon>
        <taxon>Pararobbsia</taxon>
    </lineage>
</organism>
<comment type="subcellular location">
    <subcellularLocation>
        <location evidence="1">Cell membrane</location>
    </subcellularLocation>
</comment>
<proteinExistence type="predicted"/>
<evidence type="ECO:0000256" key="3">
    <source>
        <dbReference type="ARBA" id="ARBA00022729"/>
    </source>
</evidence>
<feature type="domain" description="SbsA Ig-like" evidence="5">
    <location>
        <begin position="332"/>
        <end position="420"/>
    </location>
</feature>
<gene>
    <name evidence="6" type="ORF">LMG28138_02562</name>
</gene>
<evidence type="ECO:0000256" key="2">
    <source>
        <dbReference type="ARBA" id="ARBA00022475"/>
    </source>
</evidence>
<evidence type="ECO:0000313" key="7">
    <source>
        <dbReference type="Proteomes" id="UP000494115"/>
    </source>
</evidence>
<dbReference type="PROSITE" id="PS51257">
    <property type="entry name" value="PROKAR_LIPOPROTEIN"/>
    <property type="match status" value="1"/>
</dbReference>
<accession>A0A6S7CEZ3</accession>
<evidence type="ECO:0000256" key="1">
    <source>
        <dbReference type="ARBA" id="ARBA00004236"/>
    </source>
</evidence>
<dbReference type="InterPro" id="IPR032812">
    <property type="entry name" value="SbsA_Ig"/>
</dbReference>
<keyword evidence="2" id="KW-1003">Cell membrane</keyword>
<dbReference type="Proteomes" id="UP000494115">
    <property type="component" value="Unassembled WGS sequence"/>
</dbReference>
<keyword evidence="4" id="KW-0472">Membrane</keyword>
<dbReference type="EMBL" id="CADIKM010000009">
    <property type="protein sequence ID" value="CAB3788036.1"/>
    <property type="molecule type" value="Genomic_DNA"/>
</dbReference>
<protein>
    <recommendedName>
        <fullName evidence="5">SbsA Ig-like domain-containing protein</fullName>
    </recommendedName>
</protein>
<dbReference type="GO" id="GO:0005886">
    <property type="term" value="C:plasma membrane"/>
    <property type="evidence" value="ECO:0007669"/>
    <property type="project" value="UniProtKB-SubCell"/>
</dbReference>
<name>A0A6S7CEZ3_9BURK</name>
<dbReference type="SUPFAM" id="SSF50956">
    <property type="entry name" value="Thermostable phytase (3-phytase)"/>
    <property type="match status" value="1"/>
</dbReference>
<keyword evidence="3" id="KW-0732">Signal</keyword>
<dbReference type="AlphaFoldDB" id="A0A6S7CEZ3"/>
<dbReference type="CDD" id="cd09971">
    <property type="entry name" value="SdiA-regulated"/>
    <property type="match status" value="1"/>
</dbReference>
<dbReference type="Pfam" id="PF13205">
    <property type="entry name" value="Big_5"/>
    <property type="match status" value="1"/>
</dbReference>
<reference evidence="6 7" key="1">
    <citation type="submission" date="2020-04" db="EMBL/GenBank/DDBJ databases">
        <authorList>
            <person name="De Canck E."/>
        </authorList>
    </citation>
    <scope>NUCLEOTIDE SEQUENCE [LARGE SCALE GENOMIC DNA]</scope>
    <source>
        <strain evidence="6 7">LMG 28138</strain>
    </source>
</reference>
<evidence type="ECO:0000259" key="5">
    <source>
        <dbReference type="Pfam" id="PF13205"/>
    </source>
</evidence>